<sequence length="345" mass="38778">MIEKYIVDISKFNDKINWDVAAPQLGLAICRVQYGSNKVDELYNQHVKKLEARGIPHAAYAYGCYVSVNDAIVEAKDFLNRVNKNAKFLVLDVEDDTVASMESKGNLGDLAKASQAFINTCEAAGWKVGLYVSHHMYNQYNLQNVKADFIWLPRYGTNDGQPQVKPAYPCDIWQYTDNGYINGIGRVDINLLRGDKTLDWYIGDDVNTIAPSKNVGIGIAISKYSVGYGINLYDAPDGNFTGERFSDKTPHPILAGAWYGGNENMLCFGPSRWAKQEHFDVQWFRAYSKYPPGYGINTYSAPGAPDGSFKRQVDGKTSYEIYSRENGWLDIGQSTFVEEKHFDIK</sequence>
<evidence type="ECO:0000313" key="3">
    <source>
        <dbReference type="Proteomes" id="UP000221918"/>
    </source>
</evidence>
<reference evidence="2 3" key="1">
    <citation type="submission" date="2017-09" db="EMBL/GenBank/DDBJ databases">
        <title>Large-scale bioinformatics analysis of Bacillus genomes uncovers conserved roles of natural products in bacterial physiology.</title>
        <authorList>
            <consortium name="Agbiome Team Llc"/>
            <person name="Bleich R.M."/>
            <person name="Grubbs K.J."/>
            <person name="Santa Maria K.C."/>
            <person name="Allen S.E."/>
            <person name="Farag S."/>
            <person name="Shank E.A."/>
            <person name="Bowers A."/>
        </authorList>
    </citation>
    <scope>NUCLEOTIDE SEQUENCE [LARGE SCALE GENOMIC DNA]</scope>
    <source>
        <strain evidence="2 3">AFS037265</strain>
    </source>
</reference>
<dbReference type="Gene3D" id="3.20.20.80">
    <property type="entry name" value="Glycosidases"/>
    <property type="match status" value="1"/>
</dbReference>
<dbReference type="SUPFAM" id="SSF51445">
    <property type="entry name" value="(Trans)glycosidases"/>
    <property type="match status" value="1"/>
</dbReference>
<dbReference type="RefSeq" id="WP_098143609.1">
    <property type="nucleotide sequence ID" value="NZ_NUFH01000001.1"/>
</dbReference>
<comment type="caution">
    <text evidence="2">The sequence shown here is derived from an EMBL/GenBank/DDBJ whole genome shotgun (WGS) entry which is preliminary data.</text>
</comment>
<organism evidence="2 3">
    <name type="scientific">Bacillus pseudomycoides</name>
    <dbReference type="NCBI Taxonomy" id="64104"/>
    <lineage>
        <taxon>Bacteria</taxon>
        <taxon>Bacillati</taxon>
        <taxon>Bacillota</taxon>
        <taxon>Bacilli</taxon>
        <taxon>Bacillales</taxon>
        <taxon>Bacillaceae</taxon>
        <taxon>Bacillus</taxon>
        <taxon>Bacillus cereus group</taxon>
    </lineage>
</organism>
<evidence type="ECO:0000313" key="2">
    <source>
        <dbReference type="EMBL" id="PHE91496.1"/>
    </source>
</evidence>
<dbReference type="PANTHER" id="PTHR34135:SF1">
    <property type="entry name" value="GLYCOSYL HYDROLASE FAMILY 25"/>
    <property type="match status" value="1"/>
</dbReference>
<dbReference type="PROSITE" id="PS51904">
    <property type="entry name" value="GLYCOSYL_HYDROL_F25_2"/>
    <property type="match status" value="1"/>
</dbReference>
<dbReference type="Proteomes" id="UP000221918">
    <property type="component" value="Unassembled WGS sequence"/>
</dbReference>
<dbReference type="Pfam" id="PF01183">
    <property type="entry name" value="Glyco_hydro_25"/>
    <property type="match status" value="1"/>
</dbReference>
<dbReference type="EMBL" id="NUTL01000100">
    <property type="protein sequence ID" value="PHE91496.1"/>
    <property type="molecule type" value="Genomic_DNA"/>
</dbReference>
<proteinExistence type="inferred from homology"/>
<gene>
    <name evidence="2" type="ORF">COF81_21945</name>
</gene>
<dbReference type="InterPro" id="IPR017853">
    <property type="entry name" value="GH"/>
</dbReference>
<protein>
    <submittedName>
        <fullName evidence="2">N-acetylmuramoyl-L-alanine amidase</fullName>
    </submittedName>
</protein>
<dbReference type="PANTHER" id="PTHR34135">
    <property type="entry name" value="LYSOZYME"/>
    <property type="match status" value="1"/>
</dbReference>
<evidence type="ECO:0000256" key="1">
    <source>
        <dbReference type="ARBA" id="ARBA00010646"/>
    </source>
</evidence>
<dbReference type="AlphaFoldDB" id="A0ABD6T3X3"/>
<dbReference type="InterPro" id="IPR002053">
    <property type="entry name" value="Glyco_hydro_25"/>
</dbReference>
<comment type="similarity">
    <text evidence="1">Belongs to the glycosyl hydrolase 25 family.</text>
</comment>
<name>A0ABD6T3X3_9BACI</name>
<accession>A0ABD6T3X3</accession>